<dbReference type="SUPFAM" id="SSF54768">
    <property type="entry name" value="dsRNA-binding domain-like"/>
    <property type="match status" value="1"/>
</dbReference>
<keyword evidence="3" id="KW-0233">DNA recombination</keyword>
<reference evidence="5 6" key="1">
    <citation type="submission" date="2016-03" db="EMBL/GenBank/DDBJ databases">
        <authorList>
            <person name="Devillers H."/>
        </authorList>
    </citation>
    <scope>NUCLEOTIDE SEQUENCE [LARGE SCALE GENOMIC DNA]</scope>
    <source>
        <strain evidence="5">CBS 11717</strain>
    </source>
</reference>
<protein>
    <submittedName>
        <fullName evidence="5">LAMI_0A02696g1_1</fullName>
    </submittedName>
</protein>
<dbReference type="GO" id="GO:0006312">
    <property type="term" value="P:mitotic recombination"/>
    <property type="evidence" value="ECO:0007669"/>
    <property type="project" value="TreeGrafter"/>
</dbReference>
<dbReference type="InterPro" id="IPR041247">
    <property type="entry name" value="Rad52_fam"/>
</dbReference>
<gene>
    <name evidence="5" type="ORF">LAMI_0A02696G</name>
</gene>
<name>A0A1G4IN46_9SACH</name>
<dbReference type="EMBL" id="LT598462">
    <property type="protein sequence ID" value="SCU77892.1"/>
    <property type="molecule type" value="Genomic_DNA"/>
</dbReference>
<dbReference type="GO" id="GO:0005634">
    <property type="term" value="C:nucleus"/>
    <property type="evidence" value="ECO:0007669"/>
    <property type="project" value="TreeGrafter"/>
</dbReference>
<dbReference type="AlphaFoldDB" id="A0A1G4IN46"/>
<dbReference type="Proteomes" id="UP000191024">
    <property type="component" value="Chromosome A"/>
</dbReference>
<keyword evidence="4" id="KW-0234">DNA repair</keyword>
<dbReference type="GO" id="GO:0000724">
    <property type="term" value="P:double-strand break repair via homologous recombination"/>
    <property type="evidence" value="ECO:0007669"/>
    <property type="project" value="TreeGrafter"/>
</dbReference>
<comment type="similarity">
    <text evidence="1">Belongs to the RAD52 family.</text>
</comment>
<dbReference type="OrthoDB" id="206565at2759"/>
<dbReference type="Gene3D" id="3.30.390.80">
    <property type="entry name" value="DNA repair protein Rad52/59/22"/>
    <property type="match status" value="1"/>
</dbReference>
<dbReference type="GO" id="GO:0045002">
    <property type="term" value="P:double-strand break repair via single-strand annealing"/>
    <property type="evidence" value="ECO:0007669"/>
    <property type="project" value="TreeGrafter"/>
</dbReference>
<evidence type="ECO:0000313" key="6">
    <source>
        <dbReference type="Proteomes" id="UP000191024"/>
    </source>
</evidence>
<accession>A0A1G4IN46</accession>
<keyword evidence="2" id="KW-0227">DNA damage</keyword>
<evidence type="ECO:0000256" key="4">
    <source>
        <dbReference type="ARBA" id="ARBA00023204"/>
    </source>
</evidence>
<dbReference type="PANTHER" id="PTHR12132">
    <property type="entry name" value="DNA REPAIR AND RECOMBINATION PROTEIN RAD52, RAD59"/>
    <property type="match status" value="1"/>
</dbReference>
<evidence type="ECO:0000313" key="5">
    <source>
        <dbReference type="EMBL" id="SCU77892.1"/>
    </source>
</evidence>
<evidence type="ECO:0000256" key="1">
    <source>
        <dbReference type="ARBA" id="ARBA00006638"/>
    </source>
</evidence>
<dbReference type="InterPro" id="IPR007232">
    <property type="entry name" value="Rad52_Rad59_Rad22"/>
</dbReference>
<evidence type="ECO:0000256" key="3">
    <source>
        <dbReference type="ARBA" id="ARBA00023172"/>
    </source>
</evidence>
<proteinExistence type="inferred from homology"/>
<dbReference type="STRING" id="1230905.A0A1G4IN46"/>
<dbReference type="InterPro" id="IPR042525">
    <property type="entry name" value="Rad52_Rad59_Rad22_sf"/>
</dbReference>
<sequence>MSAFLTNVSYDDVVYEGGDGVDLNELNIVEKWLNRPASQWSIQRLGLFQSKIEQYVYRIYHQGRYGKHSLNKVIPSHVLMQFANESFGYSGWSAEVLDIKVMNVHEEPGGEEAEQGFTTTSQARIKLTLKDGTNTEAVGFARVKSKSKGDTFARSKKGATTDALKKCFLKFEEIVIDHQEKVSSKYYVDGLYGSKTEKKGK</sequence>
<dbReference type="Pfam" id="PF04098">
    <property type="entry name" value="Rad52_Rad22"/>
    <property type="match status" value="1"/>
</dbReference>
<keyword evidence="6" id="KW-1185">Reference proteome</keyword>
<organism evidence="5 6">
    <name type="scientific">Lachancea mirantina</name>
    <dbReference type="NCBI Taxonomy" id="1230905"/>
    <lineage>
        <taxon>Eukaryota</taxon>
        <taxon>Fungi</taxon>
        <taxon>Dikarya</taxon>
        <taxon>Ascomycota</taxon>
        <taxon>Saccharomycotina</taxon>
        <taxon>Saccharomycetes</taxon>
        <taxon>Saccharomycetales</taxon>
        <taxon>Saccharomycetaceae</taxon>
        <taxon>Lachancea</taxon>
    </lineage>
</organism>
<dbReference type="PANTHER" id="PTHR12132:SF2">
    <property type="entry name" value="DNA REPAIR PROTEIN RAD59"/>
    <property type="match status" value="1"/>
</dbReference>
<evidence type="ECO:0000256" key="2">
    <source>
        <dbReference type="ARBA" id="ARBA00022763"/>
    </source>
</evidence>